<keyword evidence="2" id="KW-1185">Reference proteome</keyword>
<proteinExistence type="predicted"/>
<protein>
    <recommendedName>
        <fullName evidence="3">Transposase (putative) YhgA-like domain-containing protein</fullName>
    </recommendedName>
</protein>
<reference evidence="1 2" key="1">
    <citation type="submission" date="2021-10" db="EMBL/GenBank/DDBJ databases">
        <title>Anaerobic single-cell dispensing facilitates the cultivation of human gut bacteria.</title>
        <authorList>
            <person name="Afrizal A."/>
        </authorList>
    </citation>
    <scope>NUCLEOTIDE SEQUENCE [LARGE SCALE GENOMIC DNA]</scope>
    <source>
        <strain evidence="1 2">CLA-AA-H212</strain>
    </source>
</reference>
<accession>A0ABS8FN46</accession>
<evidence type="ECO:0000313" key="2">
    <source>
        <dbReference type="Proteomes" id="UP001198495"/>
    </source>
</evidence>
<organism evidence="1 2">
    <name type="scientific">Coprococcus hominis</name>
    <name type="common">ex Arizal et al. 2022</name>
    <dbReference type="NCBI Taxonomy" id="2881262"/>
    <lineage>
        <taxon>Bacteria</taxon>
        <taxon>Bacillati</taxon>
        <taxon>Bacillota</taxon>
        <taxon>Clostridia</taxon>
        <taxon>Lachnospirales</taxon>
        <taxon>Lachnospiraceae</taxon>
        <taxon>Coprococcus</taxon>
    </lineage>
</organism>
<dbReference type="RefSeq" id="WP_227573138.1">
    <property type="nucleotide sequence ID" value="NZ_JAJEQT010000003.1"/>
</dbReference>
<name>A0ABS8FN46_9FIRM</name>
<evidence type="ECO:0008006" key="3">
    <source>
        <dbReference type="Google" id="ProtNLM"/>
    </source>
</evidence>
<comment type="caution">
    <text evidence="1">The sequence shown here is derived from an EMBL/GenBank/DDBJ whole genome shotgun (WGS) entry which is preliminary data.</text>
</comment>
<dbReference type="Proteomes" id="UP001198495">
    <property type="component" value="Unassembled WGS sequence"/>
</dbReference>
<gene>
    <name evidence="1" type="ORF">LKD28_06210</name>
</gene>
<evidence type="ECO:0000313" key="1">
    <source>
        <dbReference type="EMBL" id="MCC2218628.1"/>
    </source>
</evidence>
<sequence length="330" mass="37900">MANREYKSDVFSMLLEDRARALDVYNAMAGTAYTDPEIIEIHTLESGVSLTVHNDASFVVSMDSVLNIYEHQSTYNPNMPLRELIYFVTIIKKLVENRYLLSHKLVKIPTPKFAVFYNGEKTRPEREVLKLSDAYENQSDEPQLELMCTVYNINPGNNEDLKKRSQTLREYMIFVGYVNENLAKAKKGDKDYETAIRDAVNRCIAEDILKEFLLERGEDVQKIMMFDLTYEKQMENAKREWYNDGVEEGRAEGYSSGLTQGYAKGKVHYLITSVIKKVQKNKTLDQIADELEESVETIQPIYDIVKKHAPEYDVGAIATEVLEARGNEKA</sequence>
<dbReference type="EMBL" id="JAJEQT010000003">
    <property type="protein sequence ID" value="MCC2218628.1"/>
    <property type="molecule type" value="Genomic_DNA"/>
</dbReference>